<evidence type="ECO:0000313" key="3">
    <source>
        <dbReference type="EMBL" id="AWD72377.1"/>
    </source>
</evidence>
<feature type="coiled-coil region" evidence="1">
    <location>
        <begin position="140"/>
        <end position="167"/>
    </location>
</feature>
<geneLocation type="plasmid" evidence="3">
    <name>pW5NP1</name>
</geneLocation>
<name>A0A2S1FJK3_9BURK</name>
<dbReference type="AlphaFoldDB" id="A0A2S1FJK3"/>
<feature type="domain" description="KfrA N-terminal DNA-binding" evidence="2">
    <location>
        <begin position="20"/>
        <end position="127"/>
    </location>
</feature>
<keyword evidence="3" id="KW-0614">Plasmid</keyword>
<evidence type="ECO:0000256" key="1">
    <source>
        <dbReference type="SAM" id="Coils"/>
    </source>
</evidence>
<proteinExistence type="predicted"/>
<organism evidence="3">
    <name type="scientific">Polaromonas sp. W5N</name>
    <dbReference type="NCBI Taxonomy" id="1840315"/>
    <lineage>
        <taxon>Bacteria</taxon>
        <taxon>Pseudomonadati</taxon>
        <taxon>Pseudomonadota</taxon>
        <taxon>Betaproteobacteria</taxon>
        <taxon>Burkholderiales</taxon>
        <taxon>Comamonadaceae</taxon>
        <taxon>Polaromonas</taxon>
    </lineage>
</organism>
<dbReference type="Pfam" id="PF11740">
    <property type="entry name" value="KfrA_N"/>
    <property type="match status" value="1"/>
</dbReference>
<dbReference type="EMBL" id="MG869626">
    <property type="protein sequence ID" value="AWD72377.1"/>
    <property type="molecule type" value="Genomic_DNA"/>
</dbReference>
<sequence>MALITKFSGPITLADVKSALADKNPNSTNAAAVRQIMGRGSFATIQKHLDAMRAELVPAPPVAPGATPPAPAEAVSVIWGAAWAAAQALTLGRLETVTAERDAARALAAAQAQDVAALAAEVDTLTAAAEAQAIEQAQALAEAQSTAAQATAQAAAQAQELAAARAETERVTTAATAAAALAEREAKIERQALQTAIDRQIDRYTELKSVVDRLKPIKTP</sequence>
<accession>A0A2S1FJK3</accession>
<protein>
    <recommendedName>
        <fullName evidence="2">KfrA N-terminal DNA-binding domain-containing protein</fullName>
    </recommendedName>
</protein>
<evidence type="ECO:0000259" key="2">
    <source>
        <dbReference type="Pfam" id="PF11740"/>
    </source>
</evidence>
<dbReference type="InterPro" id="IPR021104">
    <property type="entry name" value="KfrA_DNA-bd_N"/>
</dbReference>
<gene>
    <name evidence="3" type="ORF">pW5NP1_p008</name>
</gene>
<keyword evidence="1" id="KW-0175">Coiled coil</keyword>
<dbReference type="RefSeq" id="WP_181377689.1">
    <property type="nucleotide sequence ID" value="NZ_MG869626.1"/>
</dbReference>
<reference evidence="3" key="1">
    <citation type="submission" date="2018-01" db="EMBL/GenBank/DDBJ databases">
        <title>Plasmids of psychrophilic Polaromonas spp. isolated from Arctic and Antarctic glaciers.</title>
        <authorList>
            <person name="Dziewit L."/>
            <person name="Ciok A."/>
        </authorList>
    </citation>
    <scope>NUCLEOTIDE SEQUENCE</scope>
    <source>
        <plasmid evidence="3">pW5NP1</plasmid>
    </source>
</reference>